<evidence type="ECO:0000256" key="7">
    <source>
        <dbReference type="ARBA" id="ARBA00022840"/>
    </source>
</evidence>
<dbReference type="SUPFAM" id="SSF55874">
    <property type="entry name" value="ATPase domain of HSP90 chaperone/DNA topoisomerase II/histidine kinase"/>
    <property type="match status" value="1"/>
</dbReference>
<dbReference type="EC" id="2.7.13.3" evidence="2"/>
<protein>
    <recommendedName>
        <fullName evidence="2">histidine kinase</fullName>
        <ecNumber evidence="2">2.7.13.3</ecNumber>
    </recommendedName>
</protein>
<keyword evidence="8" id="KW-0902">Two-component regulatory system</keyword>
<dbReference type="PANTHER" id="PTHR24421">
    <property type="entry name" value="NITRATE/NITRITE SENSOR PROTEIN NARX-RELATED"/>
    <property type="match status" value="1"/>
</dbReference>
<reference evidence="11 12" key="1">
    <citation type="journal article" date="2014" name="Int. J. Syst. Evol. Microbiol.">
        <title>Ramlibacter solisilvae sp. nov., isolated from forest soil, and emended description of the genus Ramlibacter.</title>
        <authorList>
            <person name="Lee H.J."/>
            <person name="Lee S.H."/>
            <person name="Lee S.S."/>
            <person name="Lee J.S."/>
            <person name="Kim Y."/>
            <person name="Kim S.C."/>
            <person name="Jeon C.O."/>
        </authorList>
    </citation>
    <scope>NUCLEOTIDE SEQUENCE [LARGE SCALE GENOMIC DNA]</scope>
    <source>
        <strain evidence="11 12">5-10</strain>
    </source>
</reference>
<sequence>MEPPSIPLDLIRSVPFRGLVEQSVAGVYIIQDEHFQYANATFAGMGGYKPEELIGRRLKDCVPLDFADEVMDRYNKRITGEVPSMRFITRGLHVNGEVVYIEVHGQQMEFRGRPAVVGVGVNVTEHVLRDDQLRRSRSEYRQLAAYLDTVREEQRAEYAREVHDVLGGILTSMKLDVGRITRRSDSAEVRTIAADLNSLVSEAIESVREISETMRPQSLDHLGLGAAIATHLERFRERSGLRTTLTPPSFDVPLSRPRATAAFRIFQEALTNIARHAGAGHVAVRFSSDLESFSLEIIDDGCGMELEAAPSSQRPVRHALGLMTMRERAHQIGGTLSIESTPGKGTRVLLQAPLIDNVFLVA</sequence>
<dbReference type="PROSITE" id="PS50112">
    <property type="entry name" value="PAS"/>
    <property type="match status" value="1"/>
</dbReference>
<dbReference type="SUPFAM" id="SSF55785">
    <property type="entry name" value="PYP-like sensor domain (PAS domain)"/>
    <property type="match status" value="1"/>
</dbReference>
<dbReference type="SMART" id="SM00091">
    <property type="entry name" value="PAS"/>
    <property type="match status" value="1"/>
</dbReference>
<accession>A0A127JVA7</accession>
<dbReference type="SMART" id="SM00387">
    <property type="entry name" value="HATPase_c"/>
    <property type="match status" value="1"/>
</dbReference>
<evidence type="ECO:0000256" key="3">
    <source>
        <dbReference type="ARBA" id="ARBA00022553"/>
    </source>
</evidence>
<name>A0A127JVA7_9BURK</name>
<dbReference type="InterPro" id="IPR005467">
    <property type="entry name" value="His_kinase_dom"/>
</dbReference>
<evidence type="ECO:0000256" key="4">
    <source>
        <dbReference type="ARBA" id="ARBA00022679"/>
    </source>
</evidence>
<evidence type="ECO:0000256" key="6">
    <source>
        <dbReference type="ARBA" id="ARBA00022777"/>
    </source>
</evidence>
<dbReference type="Gene3D" id="3.30.565.10">
    <property type="entry name" value="Histidine kinase-like ATPase, C-terminal domain"/>
    <property type="match status" value="1"/>
</dbReference>
<evidence type="ECO:0000313" key="12">
    <source>
        <dbReference type="Proteomes" id="UP000070433"/>
    </source>
</evidence>
<feature type="domain" description="Histidine kinase" evidence="9">
    <location>
        <begin position="157"/>
        <end position="356"/>
    </location>
</feature>
<keyword evidence="12" id="KW-1185">Reference proteome</keyword>
<keyword evidence="6" id="KW-0418">Kinase</keyword>
<proteinExistence type="predicted"/>
<evidence type="ECO:0000259" key="9">
    <source>
        <dbReference type="PROSITE" id="PS50109"/>
    </source>
</evidence>
<gene>
    <name evidence="11" type="ORF">UC35_15115</name>
</gene>
<dbReference type="InterPro" id="IPR011712">
    <property type="entry name" value="Sig_transdc_His_kin_sub3_dim/P"/>
</dbReference>
<dbReference type="GO" id="GO:0000155">
    <property type="term" value="F:phosphorelay sensor kinase activity"/>
    <property type="evidence" value="ECO:0007669"/>
    <property type="project" value="InterPro"/>
</dbReference>
<feature type="domain" description="PAS" evidence="10">
    <location>
        <begin position="37"/>
        <end position="81"/>
    </location>
</feature>
<keyword evidence="5" id="KW-0547">Nucleotide-binding</keyword>
<evidence type="ECO:0000256" key="8">
    <source>
        <dbReference type="ARBA" id="ARBA00023012"/>
    </source>
</evidence>
<dbReference type="PANTHER" id="PTHR24421:SF10">
    <property type="entry name" value="NITRATE_NITRITE SENSOR PROTEIN NARQ"/>
    <property type="match status" value="1"/>
</dbReference>
<keyword evidence="3" id="KW-0597">Phosphoprotein</keyword>
<dbReference type="GO" id="GO:0005524">
    <property type="term" value="F:ATP binding"/>
    <property type="evidence" value="ECO:0007669"/>
    <property type="project" value="UniProtKB-KW"/>
</dbReference>
<comment type="catalytic activity">
    <reaction evidence="1">
        <text>ATP + protein L-histidine = ADP + protein N-phospho-L-histidine.</text>
        <dbReference type="EC" id="2.7.13.3"/>
    </reaction>
</comment>
<dbReference type="PATRIC" id="fig|94132.3.peg.3082"/>
<evidence type="ECO:0000256" key="2">
    <source>
        <dbReference type="ARBA" id="ARBA00012438"/>
    </source>
</evidence>
<organism evidence="11 12">
    <name type="scientific">Ramlibacter tataouinensis</name>
    <dbReference type="NCBI Taxonomy" id="94132"/>
    <lineage>
        <taxon>Bacteria</taxon>
        <taxon>Pseudomonadati</taxon>
        <taxon>Pseudomonadota</taxon>
        <taxon>Betaproteobacteria</taxon>
        <taxon>Burkholderiales</taxon>
        <taxon>Comamonadaceae</taxon>
        <taxon>Ramlibacter</taxon>
    </lineage>
</organism>
<evidence type="ECO:0000256" key="1">
    <source>
        <dbReference type="ARBA" id="ARBA00000085"/>
    </source>
</evidence>
<dbReference type="Pfam" id="PF02518">
    <property type="entry name" value="HATPase_c"/>
    <property type="match status" value="1"/>
</dbReference>
<dbReference type="InterPro" id="IPR050482">
    <property type="entry name" value="Sensor_HK_TwoCompSys"/>
</dbReference>
<dbReference type="Pfam" id="PF08448">
    <property type="entry name" value="PAS_4"/>
    <property type="match status" value="1"/>
</dbReference>
<dbReference type="Pfam" id="PF07730">
    <property type="entry name" value="HisKA_3"/>
    <property type="match status" value="1"/>
</dbReference>
<keyword evidence="7" id="KW-0067">ATP-binding</keyword>
<dbReference type="InterPro" id="IPR003594">
    <property type="entry name" value="HATPase_dom"/>
</dbReference>
<dbReference type="InterPro" id="IPR035965">
    <property type="entry name" value="PAS-like_dom_sf"/>
</dbReference>
<evidence type="ECO:0000256" key="5">
    <source>
        <dbReference type="ARBA" id="ARBA00022741"/>
    </source>
</evidence>
<dbReference type="InterPro" id="IPR036890">
    <property type="entry name" value="HATPase_C_sf"/>
</dbReference>
<dbReference type="Gene3D" id="3.30.450.20">
    <property type="entry name" value="PAS domain"/>
    <property type="match status" value="1"/>
</dbReference>
<dbReference type="PROSITE" id="PS50109">
    <property type="entry name" value="HIS_KIN"/>
    <property type="match status" value="1"/>
</dbReference>
<dbReference type="EMBL" id="CP010951">
    <property type="protein sequence ID" value="AMO23948.1"/>
    <property type="molecule type" value="Genomic_DNA"/>
</dbReference>
<keyword evidence="4" id="KW-0808">Transferase</keyword>
<dbReference type="CDD" id="cd00130">
    <property type="entry name" value="PAS"/>
    <property type="match status" value="1"/>
</dbReference>
<dbReference type="GO" id="GO:0046983">
    <property type="term" value="F:protein dimerization activity"/>
    <property type="evidence" value="ECO:0007669"/>
    <property type="project" value="InterPro"/>
</dbReference>
<dbReference type="Gene3D" id="1.20.5.1930">
    <property type="match status" value="1"/>
</dbReference>
<evidence type="ECO:0000313" key="11">
    <source>
        <dbReference type="EMBL" id="AMO23948.1"/>
    </source>
</evidence>
<evidence type="ECO:0000259" key="10">
    <source>
        <dbReference type="PROSITE" id="PS50112"/>
    </source>
</evidence>
<dbReference type="GO" id="GO:0016020">
    <property type="term" value="C:membrane"/>
    <property type="evidence" value="ECO:0007669"/>
    <property type="project" value="InterPro"/>
</dbReference>
<dbReference type="NCBIfam" id="TIGR00229">
    <property type="entry name" value="sensory_box"/>
    <property type="match status" value="1"/>
</dbReference>
<dbReference type="InterPro" id="IPR013656">
    <property type="entry name" value="PAS_4"/>
</dbReference>
<dbReference type="AlphaFoldDB" id="A0A127JVA7"/>
<dbReference type="Proteomes" id="UP000070433">
    <property type="component" value="Chromosome"/>
</dbReference>
<dbReference type="InterPro" id="IPR000014">
    <property type="entry name" value="PAS"/>
</dbReference>
<dbReference type="CDD" id="cd16917">
    <property type="entry name" value="HATPase_UhpB-NarQ-NarX-like"/>
    <property type="match status" value="1"/>
</dbReference>